<evidence type="ECO:0000256" key="13">
    <source>
        <dbReference type="ARBA" id="ARBA00023316"/>
    </source>
</evidence>
<evidence type="ECO:0000256" key="3">
    <source>
        <dbReference type="ARBA" id="ARBA00012729"/>
    </source>
</evidence>
<reference evidence="20 21" key="1">
    <citation type="submission" date="2018-05" db="EMBL/GenBank/DDBJ databases">
        <title>Draft genome sequence of Scytalidium lignicola DSM 105466, a ubiquitous saprotrophic fungus.</title>
        <authorList>
            <person name="Buettner E."/>
            <person name="Gebauer A.M."/>
            <person name="Hofrichter M."/>
            <person name="Liers C."/>
            <person name="Kellner H."/>
        </authorList>
    </citation>
    <scope>NUCLEOTIDE SEQUENCE [LARGE SCALE GENOMIC DNA]</scope>
    <source>
        <strain evidence="20 21">DSM 105466</strain>
    </source>
</reference>
<dbReference type="EMBL" id="NCSJ02000012">
    <property type="protein sequence ID" value="RFU35160.1"/>
    <property type="molecule type" value="Genomic_DNA"/>
</dbReference>
<dbReference type="Pfam" id="PF00722">
    <property type="entry name" value="Glyco_hydro_16"/>
    <property type="match status" value="1"/>
</dbReference>
<dbReference type="PANTHER" id="PTHR10963:SF22">
    <property type="entry name" value="GLYCOSIDASE CRH2-RELATED"/>
    <property type="match status" value="1"/>
</dbReference>
<keyword evidence="10" id="KW-0325">Glycoprotein</keyword>
<name>A0A3E2HP56_SCYLI</name>
<comment type="catalytic activity">
    <reaction evidence="1">
        <text>Random endo-hydrolysis of N-acetyl-beta-D-glucosaminide (1-&gt;4)-beta-linkages in chitin and chitodextrins.</text>
        <dbReference type="EC" id="3.2.1.14"/>
    </reaction>
</comment>
<keyword evidence="12" id="KW-0326">Glycosidase</keyword>
<evidence type="ECO:0000256" key="17">
    <source>
        <dbReference type="SAM" id="MobiDB-lite"/>
    </source>
</evidence>
<comment type="caution">
    <text evidence="20">The sequence shown here is derived from an EMBL/GenBank/DDBJ whole genome shotgun (WGS) entry which is preliminary data.</text>
</comment>
<dbReference type="GO" id="GO:0031505">
    <property type="term" value="P:fungal-type cell wall organization"/>
    <property type="evidence" value="ECO:0007669"/>
    <property type="project" value="TreeGrafter"/>
</dbReference>
<evidence type="ECO:0000256" key="6">
    <source>
        <dbReference type="ARBA" id="ARBA00022679"/>
    </source>
</evidence>
<evidence type="ECO:0000256" key="9">
    <source>
        <dbReference type="ARBA" id="ARBA00023136"/>
    </source>
</evidence>
<dbReference type="SUPFAM" id="SSF49899">
    <property type="entry name" value="Concanavalin A-like lectins/glucanases"/>
    <property type="match status" value="1"/>
</dbReference>
<dbReference type="AlphaFoldDB" id="A0A3E2HP56"/>
<dbReference type="GO" id="GO:0016757">
    <property type="term" value="F:glycosyltransferase activity"/>
    <property type="evidence" value="ECO:0007669"/>
    <property type="project" value="UniProtKB-KW"/>
</dbReference>
<dbReference type="FunFam" id="2.60.120.200:FF:000159">
    <property type="entry name" value="Glycosidase"/>
    <property type="match status" value="1"/>
</dbReference>
<evidence type="ECO:0000256" key="5">
    <source>
        <dbReference type="ARBA" id="ARBA00022676"/>
    </source>
</evidence>
<dbReference type="InterPro" id="IPR018371">
    <property type="entry name" value="Chitin-binding_1_CS"/>
</dbReference>
<keyword evidence="7 18" id="KW-0732">Signal</keyword>
<dbReference type="InterPro" id="IPR050546">
    <property type="entry name" value="Glycosyl_Hydrlase_16"/>
</dbReference>
<comment type="similarity">
    <text evidence="14">Belongs to the glycosyl hydrolase 16 family. CRH1 subfamily.</text>
</comment>
<evidence type="ECO:0000256" key="14">
    <source>
        <dbReference type="ARBA" id="ARBA00038074"/>
    </source>
</evidence>
<sequence length="468" mass="48485">MVRNSIVVAALATASTVYAQASCGLGNNCPKDSPCCSQYGQCGVGAYCLGGCDPRSSFTLDSCVPEPVCQSKTYKFDSLDGITSKTEYLGDSSKTAWVMDGQAVTYNDNVLLTMAPSTVGTVLASSTYMWYGNVSATFKTSRDAGVVTAFILLSDVHDEIDYEFVGTELTTAQTNYYFQGIPDYDNSGNITLSDTFENFHTYEIQWTPDSITWLVDGQVGRVKQRSETYNATAKQWNFPQTPARVQLSIWPGGLASNAPGTISWAGGPISWDSPDIKNNGYYYATLQDVTVSCYNAKSAPGTNSGSSYTYNNAIGLNNTVVDGDKPTVLKSLLGTGTNMSADYPHAASSSSSSKSSSASKPKASQSEIATIPGLSGAGPGTDGHPDQGDDSSSSDTSSAPSSTATSGSSSGSSSSSSSGNSGFSQGGDSGDSSSSSSTNAAGKLGGQEKVLKGSIFAGVVAVVAMMAM</sequence>
<evidence type="ECO:0000256" key="12">
    <source>
        <dbReference type="ARBA" id="ARBA00023295"/>
    </source>
</evidence>
<gene>
    <name evidence="20" type="ORF">B7463_g1256</name>
</gene>
<keyword evidence="4" id="KW-0336">GPI-anchor</keyword>
<dbReference type="PANTHER" id="PTHR10963">
    <property type="entry name" value="GLYCOSYL HYDROLASE-RELATED"/>
    <property type="match status" value="1"/>
</dbReference>
<keyword evidence="9" id="KW-0472">Membrane</keyword>
<feature type="non-terminal residue" evidence="20">
    <location>
        <position position="1"/>
    </location>
</feature>
<dbReference type="PROSITE" id="PS51762">
    <property type="entry name" value="GH16_2"/>
    <property type="match status" value="1"/>
</dbReference>
<keyword evidence="21" id="KW-1185">Reference proteome</keyword>
<accession>A0A3E2HP56</accession>
<evidence type="ECO:0000256" key="16">
    <source>
        <dbReference type="PIRSR" id="PIRSR037299-1"/>
    </source>
</evidence>
<dbReference type="GO" id="GO:0008061">
    <property type="term" value="F:chitin binding"/>
    <property type="evidence" value="ECO:0007669"/>
    <property type="project" value="InterPro"/>
</dbReference>
<feature type="region of interest" description="Disordered" evidence="17">
    <location>
        <begin position="343"/>
        <end position="448"/>
    </location>
</feature>
<comment type="subcellular location">
    <subcellularLocation>
        <location evidence="2">Membrane</location>
        <topology evidence="2">Lipid-anchor</topology>
        <topology evidence="2">GPI-anchor</topology>
    </subcellularLocation>
</comment>
<feature type="signal peptide" evidence="18">
    <location>
        <begin position="1"/>
        <end position="19"/>
    </location>
</feature>
<dbReference type="GO" id="GO:0098552">
    <property type="term" value="C:side of membrane"/>
    <property type="evidence" value="ECO:0007669"/>
    <property type="project" value="UniProtKB-KW"/>
</dbReference>
<evidence type="ECO:0000259" key="19">
    <source>
        <dbReference type="PROSITE" id="PS51762"/>
    </source>
</evidence>
<evidence type="ECO:0000256" key="10">
    <source>
        <dbReference type="ARBA" id="ARBA00023180"/>
    </source>
</evidence>
<comment type="function">
    <text evidence="15">Dual chitinase/transglycosylase that plays a role in cell wall architecture. Chitinase and transglycosylase activities are coupled. Required for the polysaccharide cross-linking at the septa and the cell wall. More specifically, transfers chitin to 1,6-beta-glucan in the cell wall.</text>
</comment>
<dbReference type="Proteomes" id="UP000258309">
    <property type="component" value="Unassembled WGS sequence"/>
</dbReference>
<proteinExistence type="inferred from homology"/>
<evidence type="ECO:0000256" key="11">
    <source>
        <dbReference type="ARBA" id="ARBA00023288"/>
    </source>
</evidence>
<organism evidence="20 21">
    <name type="scientific">Scytalidium lignicola</name>
    <name type="common">Hyphomycete</name>
    <dbReference type="NCBI Taxonomy" id="5539"/>
    <lineage>
        <taxon>Eukaryota</taxon>
        <taxon>Fungi</taxon>
        <taxon>Dikarya</taxon>
        <taxon>Ascomycota</taxon>
        <taxon>Pezizomycotina</taxon>
        <taxon>Leotiomycetes</taxon>
        <taxon>Leotiomycetes incertae sedis</taxon>
        <taxon>Scytalidium</taxon>
    </lineage>
</organism>
<dbReference type="PIRSF" id="PIRSF037299">
    <property type="entry name" value="Glycosidase_CRH1_prd"/>
    <property type="match status" value="1"/>
</dbReference>
<dbReference type="PROSITE" id="PS00026">
    <property type="entry name" value="CHIT_BIND_I_1"/>
    <property type="match status" value="1"/>
</dbReference>
<feature type="active site" description="Nucleophile" evidence="16">
    <location>
        <position position="159"/>
    </location>
</feature>
<evidence type="ECO:0000256" key="1">
    <source>
        <dbReference type="ARBA" id="ARBA00000822"/>
    </source>
</evidence>
<evidence type="ECO:0000256" key="18">
    <source>
        <dbReference type="SAM" id="SignalP"/>
    </source>
</evidence>
<feature type="domain" description="GH16" evidence="19">
    <location>
        <begin position="59"/>
        <end position="273"/>
    </location>
</feature>
<dbReference type="OrthoDB" id="4781at2759"/>
<evidence type="ECO:0000256" key="4">
    <source>
        <dbReference type="ARBA" id="ARBA00022622"/>
    </source>
</evidence>
<feature type="compositionally biased region" description="Low complexity" evidence="17">
    <location>
        <begin position="430"/>
        <end position="442"/>
    </location>
</feature>
<feature type="active site" description="Proton donor" evidence="16">
    <location>
        <position position="163"/>
    </location>
</feature>
<evidence type="ECO:0000256" key="2">
    <source>
        <dbReference type="ARBA" id="ARBA00004589"/>
    </source>
</evidence>
<feature type="compositionally biased region" description="Low complexity" evidence="17">
    <location>
        <begin position="346"/>
        <end position="366"/>
    </location>
</feature>
<dbReference type="EC" id="3.2.1.14" evidence="3"/>
<feature type="non-terminal residue" evidence="20">
    <location>
        <position position="468"/>
    </location>
</feature>
<dbReference type="InterPro" id="IPR017168">
    <property type="entry name" value="CHR-like"/>
</dbReference>
<dbReference type="InterPro" id="IPR013320">
    <property type="entry name" value="ConA-like_dom_sf"/>
</dbReference>
<dbReference type="Gene3D" id="2.60.120.200">
    <property type="match status" value="1"/>
</dbReference>
<dbReference type="InterPro" id="IPR000757">
    <property type="entry name" value="Beta-glucanase-like"/>
</dbReference>
<feature type="chain" id="PRO_5017716471" description="chitinase" evidence="18">
    <location>
        <begin position="20"/>
        <end position="468"/>
    </location>
</feature>
<keyword evidence="13" id="KW-0961">Cell wall biogenesis/degradation</keyword>
<feature type="compositionally biased region" description="Low complexity" evidence="17">
    <location>
        <begin position="390"/>
        <end position="423"/>
    </location>
</feature>
<dbReference type="GO" id="GO:0009277">
    <property type="term" value="C:fungal-type cell wall"/>
    <property type="evidence" value="ECO:0007669"/>
    <property type="project" value="TreeGrafter"/>
</dbReference>
<dbReference type="GO" id="GO:0008843">
    <property type="term" value="F:endochitinase activity"/>
    <property type="evidence" value="ECO:0007669"/>
    <property type="project" value="UniProtKB-EC"/>
</dbReference>
<evidence type="ECO:0000256" key="8">
    <source>
        <dbReference type="ARBA" id="ARBA00022801"/>
    </source>
</evidence>
<keyword evidence="8" id="KW-0378">Hydrolase</keyword>
<dbReference type="GO" id="GO:0005975">
    <property type="term" value="P:carbohydrate metabolic process"/>
    <property type="evidence" value="ECO:0007669"/>
    <property type="project" value="InterPro"/>
</dbReference>
<dbReference type="STRING" id="5539.A0A3E2HP56"/>
<keyword evidence="6" id="KW-0808">Transferase</keyword>
<keyword evidence="5" id="KW-0328">Glycosyltransferase</keyword>
<evidence type="ECO:0000256" key="15">
    <source>
        <dbReference type="ARBA" id="ARBA00093308"/>
    </source>
</evidence>
<evidence type="ECO:0000256" key="7">
    <source>
        <dbReference type="ARBA" id="ARBA00022729"/>
    </source>
</evidence>
<evidence type="ECO:0000313" key="21">
    <source>
        <dbReference type="Proteomes" id="UP000258309"/>
    </source>
</evidence>
<keyword evidence="11" id="KW-0449">Lipoprotein</keyword>
<dbReference type="OMA" id="WNATANQ"/>
<evidence type="ECO:0000313" key="20">
    <source>
        <dbReference type="EMBL" id="RFU35160.1"/>
    </source>
</evidence>
<protein>
    <recommendedName>
        <fullName evidence="3">chitinase</fullName>
        <ecNumber evidence="3">3.2.1.14</ecNumber>
    </recommendedName>
</protein>